<dbReference type="OrthoDB" id="3192693at2759"/>
<dbReference type="Proteomes" id="UP000054248">
    <property type="component" value="Unassembled WGS sequence"/>
</dbReference>
<organism evidence="2 3">
    <name type="scientific">Tulasnella calospora MUT 4182</name>
    <dbReference type="NCBI Taxonomy" id="1051891"/>
    <lineage>
        <taxon>Eukaryota</taxon>
        <taxon>Fungi</taxon>
        <taxon>Dikarya</taxon>
        <taxon>Basidiomycota</taxon>
        <taxon>Agaricomycotina</taxon>
        <taxon>Agaricomycetes</taxon>
        <taxon>Cantharellales</taxon>
        <taxon>Tulasnellaceae</taxon>
        <taxon>Tulasnella</taxon>
    </lineage>
</organism>
<name>A0A0C3PR51_9AGAM</name>
<reference evidence="2 3" key="1">
    <citation type="submission" date="2014-04" db="EMBL/GenBank/DDBJ databases">
        <authorList>
            <consortium name="DOE Joint Genome Institute"/>
            <person name="Kuo A."/>
            <person name="Girlanda M."/>
            <person name="Perotto S."/>
            <person name="Kohler A."/>
            <person name="Nagy L.G."/>
            <person name="Floudas D."/>
            <person name="Copeland A."/>
            <person name="Barry K.W."/>
            <person name="Cichocki N."/>
            <person name="Veneault-Fourrey C."/>
            <person name="LaButti K."/>
            <person name="Lindquist E.A."/>
            <person name="Lipzen A."/>
            <person name="Lundell T."/>
            <person name="Morin E."/>
            <person name="Murat C."/>
            <person name="Sun H."/>
            <person name="Tunlid A."/>
            <person name="Henrissat B."/>
            <person name="Grigoriev I.V."/>
            <person name="Hibbett D.S."/>
            <person name="Martin F."/>
            <person name="Nordberg H.P."/>
            <person name="Cantor M.N."/>
            <person name="Hua S.X."/>
        </authorList>
    </citation>
    <scope>NUCLEOTIDE SEQUENCE [LARGE SCALE GENOMIC DNA]</scope>
    <source>
        <strain evidence="2 3">MUT 4182</strain>
    </source>
</reference>
<dbReference type="AlphaFoldDB" id="A0A0C3PR51"/>
<dbReference type="EMBL" id="KN823429">
    <property type="protein sequence ID" value="KIO17105.1"/>
    <property type="molecule type" value="Genomic_DNA"/>
</dbReference>
<feature type="non-terminal residue" evidence="2">
    <location>
        <position position="1"/>
    </location>
</feature>
<sequence>QVRGKIKDAARARTGDTYGFDDRPRMEQKNRRRYIALIEQDAYTYAKPESLQGPYYHPLCYKILKTCFFSRAGDDGVAFSDFFSPIRPETIALVFTAVRYKLMFGYLDH</sequence>
<evidence type="ECO:0000313" key="2">
    <source>
        <dbReference type="EMBL" id="KIO17105.1"/>
    </source>
</evidence>
<dbReference type="STRING" id="1051891.A0A0C3PR51"/>
<keyword evidence="3" id="KW-1185">Reference proteome</keyword>
<reference evidence="3" key="2">
    <citation type="submission" date="2015-01" db="EMBL/GenBank/DDBJ databases">
        <title>Evolutionary Origins and Diversification of the Mycorrhizal Mutualists.</title>
        <authorList>
            <consortium name="DOE Joint Genome Institute"/>
            <consortium name="Mycorrhizal Genomics Consortium"/>
            <person name="Kohler A."/>
            <person name="Kuo A."/>
            <person name="Nagy L.G."/>
            <person name="Floudas D."/>
            <person name="Copeland A."/>
            <person name="Barry K.W."/>
            <person name="Cichocki N."/>
            <person name="Veneault-Fourrey C."/>
            <person name="LaButti K."/>
            <person name="Lindquist E.A."/>
            <person name="Lipzen A."/>
            <person name="Lundell T."/>
            <person name="Morin E."/>
            <person name="Murat C."/>
            <person name="Riley R."/>
            <person name="Ohm R."/>
            <person name="Sun H."/>
            <person name="Tunlid A."/>
            <person name="Henrissat B."/>
            <person name="Grigoriev I.V."/>
            <person name="Hibbett D.S."/>
            <person name="Martin F."/>
        </authorList>
    </citation>
    <scope>NUCLEOTIDE SEQUENCE [LARGE SCALE GENOMIC DNA]</scope>
    <source>
        <strain evidence="3">MUT 4182</strain>
    </source>
</reference>
<gene>
    <name evidence="2" type="ORF">M407DRAFT_85296</name>
</gene>
<evidence type="ECO:0000259" key="1">
    <source>
        <dbReference type="Pfam" id="PF20149"/>
    </source>
</evidence>
<dbReference type="Pfam" id="PF20149">
    <property type="entry name" value="DUF6532"/>
    <property type="match status" value="1"/>
</dbReference>
<accession>A0A0C3PR51</accession>
<protein>
    <recommendedName>
        <fullName evidence="1">DUF6532 domain-containing protein</fullName>
    </recommendedName>
</protein>
<dbReference type="InterPro" id="IPR045341">
    <property type="entry name" value="DUF6532"/>
</dbReference>
<proteinExistence type="predicted"/>
<dbReference type="HOGENOM" id="CLU_2190383_0_0_1"/>
<evidence type="ECO:0000313" key="3">
    <source>
        <dbReference type="Proteomes" id="UP000054248"/>
    </source>
</evidence>
<feature type="domain" description="DUF6532" evidence="1">
    <location>
        <begin position="1"/>
        <end position="102"/>
    </location>
</feature>